<feature type="compositionally biased region" description="Low complexity" evidence="6">
    <location>
        <begin position="294"/>
        <end position="311"/>
    </location>
</feature>
<evidence type="ECO:0000256" key="5">
    <source>
        <dbReference type="SAM" id="Coils"/>
    </source>
</evidence>
<dbReference type="FunFam" id="3.40.50.300:FF:000415">
    <property type="entry name" value="ADP-ribosylation factor-like GTPase 13B"/>
    <property type="match status" value="1"/>
</dbReference>
<feature type="binding site" evidence="4">
    <location>
        <position position="40"/>
    </location>
    <ligand>
        <name>Mg(2+)</name>
        <dbReference type="ChEBI" id="CHEBI:18420"/>
    </ligand>
</feature>
<evidence type="ECO:0000313" key="7">
    <source>
        <dbReference type="EMBL" id="VDP88091.1"/>
    </source>
</evidence>
<evidence type="ECO:0000313" key="9">
    <source>
        <dbReference type="WBParaSite" id="ECPE_0001115801-mRNA-1"/>
    </source>
</evidence>
<dbReference type="GO" id="GO:0003924">
    <property type="term" value="F:GTPase activity"/>
    <property type="evidence" value="ECO:0007669"/>
    <property type="project" value="InterPro"/>
</dbReference>
<dbReference type="GO" id="GO:0005525">
    <property type="term" value="F:GTP binding"/>
    <property type="evidence" value="ECO:0007669"/>
    <property type="project" value="UniProtKB-KW"/>
</dbReference>
<dbReference type="PANTHER" id="PTHR46090:SF2">
    <property type="entry name" value="ADP-RIBOSYLATION FACTOR-LIKE PROTEIN 13B"/>
    <property type="match status" value="1"/>
</dbReference>
<feature type="coiled-coil region" evidence="5">
    <location>
        <begin position="199"/>
        <end position="231"/>
    </location>
</feature>
<feature type="binding site" evidence="3">
    <location>
        <begin position="118"/>
        <end position="121"/>
    </location>
    <ligand>
        <name>GTP</name>
        <dbReference type="ChEBI" id="CHEBI:37565"/>
    </ligand>
</feature>
<feature type="region of interest" description="Disordered" evidence="6">
    <location>
        <begin position="451"/>
        <end position="471"/>
    </location>
</feature>
<keyword evidence="4" id="KW-0460">Magnesium</keyword>
<feature type="region of interest" description="Disordered" evidence="6">
    <location>
        <begin position="393"/>
        <end position="425"/>
    </location>
</feature>
<reference evidence="7 8" key="2">
    <citation type="submission" date="2018-11" db="EMBL/GenBank/DDBJ databases">
        <authorList>
            <consortium name="Pathogen Informatics"/>
        </authorList>
    </citation>
    <scope>NUCLEOTIDE SEQUENCE [LARGE SCALE GENOMIC DNA]</scope>
    <source>
        <strain evidence="7 8">Egypt</strain>
    </source>
</reference>
<dbReference type="PROSITE" id="PS51417">
    <property type="entry name" value="ARF"/>
    <property type="match status" value="1"/>
</dbReference>
<dbReference type="NCBIfam" id="TIGR00231">
    <property type="entry name" value="small_GTP"/>
    <property type="match status" value="1"/>
</dbReference>
<keyword evidence="5" id="KW-0175">Coiled coil</keyword>
<sequence>MDNFRLFWEVYLVILGLDNAGKTTTTRSIKGVSSDLVAPTIGFDRIEFAVDRFNINLYDLGGGRTIRDIWQTYFAEIHGVIFVVDSSAPERLEECQTVLGKLFAHPSISGKPVLLLANKQDVEEAMDEADLIHALQLDYLANEYRCPCRLERCCALLRPGKKLDKAIRTGLRWLLAYIESEWDTLDQRIRTDVARQTQEQALEREARRERVRLVREKRERLERERAVTEAAAATSNRSVVDSVRENGFSKMDQGDASLTTIGSESVGKPECVRENEKHLIQPQTVPQVGPLTPAPSNSASPSVASPVHQPVNRTNNRNSFDFTSAPEPILVRESAFTPKSTGRPSVSNARSLMNSHELRRQIQIACSIDLNPTAGQKHTLDHHGETIKIEELDETEEGISSVSRNDEPVHLAGNSPSRNGQENDPVVVTKMTPSADRCVSVISVKDETALNPFGEHGERSETVEPQTTQTSLDSVHEECHKTKTGIIPPMVDTLYGKKKQSISSIALIRMRMDCKRFRWIKQFTKYTP</sequence>
<dbReference type="Proteomes" id="UP000272942">
    <property type="component" value="Unassembled WGS sequence"/>
</dbReference>
<dbReference type="SUPFAM" id="SSF52540">
    <property type="entry name" value="P-loop containing nucleoside triphosphate hydrolases"/>
    <property type="match status" value="1"/>
</dbReference>
<dbReference type="EMBL" id="UZAN01050250">
    <property type="protein sequence ID" value="VDP88091.1"/>
    <property type="molecule type" value="Genomic_DNA"/>
</dbReference>
<keyword evidence="8" id="KW-1185">Reference proteome</keyword>
<dbReference type="InterPro" id="IPR051995">
    <property type="entry name" value="Ciliary_GTPase"/>
</dbReference>
<evidence type="ECO:0000256" key="2">
    <source>
        <dbReference type="ARBA" id="ARBA00023134"/>
    </source>
</evidence>
<evidence type="ECO:0000256" key="6">
    <source>
        <dbReference type="SAM" id="MobiDB-lite"/>
    </source>
</evidence>
<feature type="region of interest" description="Disordered" evidence="6">
    <location>
        <begin position="281"/>
        <end position="326"/>
    </location>
</feature>
<dbReference type="AlphaFoldDB" id="A0A183AVY9"/>
<dbReference type="GO" id="GO:0097500">
    <property type="term" value="P:receptor localization to non-motile cilium"/>
    <property type="evidence" value="ECO:0007669"/>
    <property type="project" value="TreeGrafter"/>
</dbReference>
<evidence type="ECO:0000256" key="3">
    <source>
        <dbReference type="PIRSR" id="PIRSR606689-1"/>
    </source>
</evidence>
<accession>A0A183AVY9</accession>
<dbReference type="GO" id="GO:1905515">
    <property type="term" value="P:non-motile cilium assembly"/>
    <property type="evidence" value="ECO:0007669"/>
    <property type="project" value="TreeGrafter"/>
</dbReference>
<dbReference type="OrthoDB" id="14717at2759"/>
<dbReference type="GO" id="GO:0046872">
    <property type="term" value="F:metal ion binding"/>
    <property type="evidence" value="ECO:0007669"/>
    <property type="project" value="UniProtKB-KW"/>
</dbReference>
<keyword evidence="4" id="KW-0479">Metal-binding</keyword>
<protein>
    <submittedName>
        <fullName evidence="9">ADP-ribosylation factor-like protein 13B</fullName>
    </submittedName>
</protein>
<dbReference type="PANTHER" id="PTHR46090">
    <property type="entry name" value="ADP-RIBOSYLATION FACTOR-LIKE PROTEIN 13B"/>
    <property type="match status" value="1"/>
</dbReference>
<dbReference type="SMART" id="SM00177">
    <property type="entry name" value="ARF"/>
    <property type="match status" value="1"/>
</dbReference>
<dbReference type="Pfam" id="PF00025">
    <property type="entry name" value="Arf"/>
    <property type="match status" value="1"/>
</dbReference>
<dbReference type="InterPro" id="IPR006689">
    <property type="entry name" value="Small_GTPase_ARF/SAR"/>
</dbReference>
<dbReference type="Gene3D" id="3.40.50.300">
    <property type="entry name" value="P-loop containing nucleotide triphosphate hydrolases"/>
    <property type="match status" value="1"/>
</dbReference>
<keyword evidence="1 3" id="KW-0547">Nucleotide-binding</keyword>
<name>A0A183AVY9_9TREM</name>
<dbReference type="InterPro" id="IPR005225">
    <property type="entry name" value="Small_GTP-bd"/>
</dbReference>
<gene>
    <name evidence="7" type="ORF">ECPE_LOCUS11124</name>
</gene>
<reference evidence="9" key="1">
    <citation type="submission" date="2016-06" db="UniProtKB">
        <authorList>
            <consortium name="WormBaseParasite"/>
        </authorList>
    </citation>
    <scope>IDENTIFICATION</scope>
</reference>
<dbReference type="SMART" id="SM00178">
    <property type="entry name" value="SAR"/>
    <property type="match status" value="1"/>
</dbReference>
<evidence type="ECO:0000256" key="4">
    <source>
        <dbReference type="PIRSR" id="PIRSR606689-2"/>
    </source>
</evidence>
<evidence type="ECO:0000313" key="8">
    <source>
        <dbReference type="Proteomes" id="UP000272942"/>
    </source>
</evidence>
<dbReference type="InterPro" id="IPR027417">
    <property type="entry name" value="P-loop_NTPase"/>
</dbReference>
<dbReference type="GO" id="GO:0060170">
    <property type="term" value="C:ciliary membrane"/>
    <property type="evidence" value="ECO:0007669"/>
    <property type="project" value="TreeGrafter"/>
</dbReference>
<dbReference type="PRINTS" id="PR00328">
    <property type="entry name" value="SAR1GTPBP"/>
</dbReference>
<organism evidence="9">
    <name type="scientific">Echinostoma caproni</name>
    <dbReference type="NCBI Taxonomy" id="27848"/>
    <lineage>
        <taxon>Eukaryota</taxon>
        <taxon>Metazoa</taxon>
        <taxon>Spiralia</taxon>
        <taxon>Lophotrochozoa</taxon>
        <taxon>Platyhelminthes</taxon>
        <taxon>Trematoda</taxon>
        <taxon>Digenea</taxon>
        <taxon>Plagiorchiida</taxon>
        <taxon>Echinostomata</taxon>
        <taxon>Echinostomatoidea</taxon>
        <taxon>Echinostomatidae</taxon>
        <taxon>Echinostoma</taxon>
    </lineage>
</organism>
<feature type="compositionally biased region" description="Polar residues" evidence="6">
    <location>
        <begin position="312"/>
        <end position="322"/>
    </location>
</feature>
<keyword evidence="2 3" id="KW-0342">GTP-binding</keyword>
<dbReference type="WBParaSite" id="ECPE_0001115801-mRNA-1">
    <property type="protein sequence ID" value="ECPE_0001115801-mRNA-1"/>
    <property type="gene ID" value="ECPE_0001115801"/>
</dbReference>
<dbReference type="GO" id="GO:0097730">
    <property type="term" value="C:non-motile cilium"/>
    <property type="evidence" value="ECO:0007669"/>
    <property type="project" value="TreeGrafter"/>
</dbReference>
<evidence type="ECO:0000256" key="1">
    <source>
        <dbReference type="ARBA" id="ARBA00022741"/>
    </source>
</evidence>
<feature type="binding site" evidence="3">
    <location>
        <position position="62"/>
    </location>
    <ligand>
        <name>GTP</name>
        <dbReference type="ChEBI" id="CHEBI:37565"/>
    </ligand>
</feature>
<feature type="binding site" evidence="3">
    <location>
        <begin position="16"/>
        <end position="23"/>
    </location>
    <ligand>
        <name>GTP</name>
        <dbReference type="ChEBI" id="CHEBI:37565"/>
    </ligand>
</feature>
<feature type="binding site" evidence="4">
    <location>
        <position position="23"/>
    </location>
    <ligand>
        <name>Mg(2+)</name>
        <dbReference type="ChEBI" id="CHEBI:18420"/>
    </ligand>
</feature>
<proteinExistence type="predicted"/>